<gene>
    <name evidence="2" type="ORF">DRJ00_01355</name>
</gene>
<evidence type="ECO:0000259" key="1">
    <source>
        <dbReference type="Pfam" id="PF01208"/>
    </source>
</evidence>
<organism evidence="2 3">
    <name type="scientific">Aerophobetes bacterium</name>
    <dbReference type="NCBI Taxonomy" id="2030807"/>
    <lineage>
        <taxon>Bacteria</taxon>
        <taxon>Candidatus Aerophobota</taxon>
    </lineage>
</organism>
<dbReference type="Gene3D" id="3.20.20.210">
    <property type="match status" value="1"/>
</dbReference>
<dbReference type="PANTHER" id="PTHR47099">
    <property type="entry name" value="METHYLCOBAMIDE:COM METHYLTRANSFERASE MTBA"/>
    <property type="match status" value="1"/>
</dbReference>
<dbReference type="GO" id="GO:0006779">
    <property type="term" value="P:porphyrin-containing compound biosynthetic process"/>
    <property type="evidence" value="ECO:0007669"/>
    <property type="project" value="InterPro"/>
</dbReference>
<reference evidence="2 3" key="1">
    <citation type="submission" date="2018-06" db="EMBL/GenBank/DDBJ databases">
        <title>Extensive metabolic versatility and redundancy in microbially diverse, dynamic hydrothermal sediments.</title>
        <authorList>
            <person name="Dombrowski N."/>
            <person name="Teske A."/>
            <person name="Baker B.J."/>
        </authorList>
    </citation>
    <scope>NUCLEOTIDE SEQUENCE [LARGE SCALE GENOMIC DNA]</scope>
    <source>
        <strain evidence="2">B47_G16</strain>
    </source>
</reference>
<evidence type="ECO:0000313" key="2">
    <source>
        <dbReference type="EMBL" id="RLE10430.1"/>
    </source>
</evidence>
<dbReference type="InterPro" id="IPR038071">
    <property type="entry name" value="UROD/MetE-like_sf"/>
</dbReference>
<accession>A0A497E5G2</accession>
<comment type="caution">
    <text evidence="2">The sequence shown here is derived from an EMBL/GenBank/DDBJ whole genome shotgun (WGS) entry which is preliminary data.</text>
</comment>
<evidence type="ECO:0000313" key="3">
    <source>
        <dbReference type="Proteomes" id="UP000279422"/>
    </source>
</evidence>
<dbReference type="AlphaFoldDB" id="A0A497E5G2"/>
<dbReference type="PANTHER" id="PTHR47099:SF1">
    <property type="entry name" value="METHYLCOBAMIDE:COM METHYLTRANSFERASE MTBA"/>
    <property type="match status" value="1"/>
</dbReference>
<dbReference type="Pfam" id="PF01208">
    <property type="entry name" value="URO-D"/>
    <property type="match status" value="1"/>
</dbReference>
<dbReference type="SUPFAM" id="SSF51726">
    <property type="entry name" value="UROD/MetE-like"/>
    <property type="match status" value="1"/>
</dbReference>
<dbReference type="Proteomes" id="UP000279422">
    <property type="component" value="Unassembled WGS sequence"/>
</dbReference>
<proteinExistence type="predicted"/>
<name>A0A497E5G2_UNCAE</name>
<protein>
    <submittedName>
        <fullName evidence="2">Uroporphyrinogen-III decarboxylase-like protein</fullName>
    </submittedName>
</protein>
<dbReference type="InterPro" id="IPR052024">
    <property type="entry name" value="Methanogen_methyltrans"/>
</dbReference>
<sequence length="352" mass="41223">MPKESMTPRERWLAVLNRQKPDRIPMDYWATPETTRKLMRYLKCESEEELFKRLHIDHVIDVHPEYVGPALPKDCDIFGCRYRDVDYGTGVYRECIYHPLSKYKTVEEIKKNYRWPSLDWYDYSVIPKKIIGKEDYPIRGGGSEPFLIYKNLRGQQQAFMDLILNPEMVHFCLDKLFDFCYQNTLRIYEAIPGKVMLTYVAEDMGSQEGLMYSPQQIREFLLPRMKRMIDLAHQAGAFVFHHNDGAIRQILPEMIEAGIDILNPIQWRCKGMDRVSLKRDFGDKVIFHGGMDNQYTLAFGSKEEVRQEVMDNIRILGKGGGYILAPCHNIQAVSPPENIVTMYQTGYEYGWM</sequence>
<feature type="domain" description="Uroporphyrinogen decarboxylase (URO-D)" evidence="1">
    <location>
        <begin position="135"/>
        <end position="346"/>
    </location>
</feature>
<dbReference type="InterPro" id="IPR000257">
    <property type="entry name" value="Uroporphyrinogen_deCOase"/>
</dbReference>
<dbReference type="EMBL" id="QMPZ01000008">
    <property type="protein sequence ID" value="RLE10430.1"/>
    <property type="molecule type" value="Genomic_DNA"/>
</dbReference>
<dbReference type="GO" id="GO:0004853">
    <property type="term" value="F:uroporphyrinogen decarboxylase activity"/>
    <property type="evidence" value="ECO:0007669"/>
    <property type="project" value="InterPro"/>
</dbReference>